<dbReference type="EMBL" id="GBRH01242557">
    <property type="protein sequence ID" value="JAD55338.1"/>
    <property type="molecule type" value="Transcribed_RNA"/>
</dbReference>
<reference evidence="1" key="1">
    <citation type="submission" date="2014-09" db="EMBL/GenBank/DDBJ databases">
        <authorList>
            <person name="Magalhaes I.L.F."/>
            <person name="Oliveira U."/>
            <person name="Santos F.R."/>
            <person name="Vidigal T.H.D.A."/>
            <person name="Brescovit A.D."/>
            <person name="Santos A.J."/>
        </authorList>
    </citation>
    <scope>NUCLEOTIDE SEQUENCE</scope>
    <source>
        <tissue evidence="1">Shoot tissue taken approximately 20 cm above the soil surface</tissue>
    </source>
</reference>
<evidence type="ECO:0000313" key="1">
    <source>
        <dbReference type="EMBL" id="JAD55338.1"/>
    </source>
</evidence>
<protein>
    <submittedName>
        <fullName evidence="1">Uncharacterized protein</fullName>
    </submittedName>
</protein>
<proteinExistence type="predicted"/>
<name>A0A0A9AZL3_ARUDO</name>
<reference evidence="1" key="2">
    <citation type="journal article" date="2015" name="Data Brief">
        <title>Shoot transcriptome of the giant reed, Arundo donax.</title>
        <authorList>
            <person name="Barrero R.A."/>
            <person name="Guerrero F.D."/>
            <person name="Moolhuijzen P."/>
            <person name="Goolsby J.A."/>
            <person name="Tidwell J."/>
            <person name="Bellgard S.E."/>
            <person name="Bellgard M.I."/>
        </authorList>
    </citation>
    <scope>NUCLEOTIDE SEQUENCE</scope>
    <source>
        <tissue evidence="1">Shoot tissue taken approximately 20 cm above the soil surface</tissue>
    </source>
</reference>
<organism evidence="1">
    <name type="scientific">Arundo donax</name>
    <name type="common">Giant reed</name>
    <name type="synonym">Donax arundinaceus</name>
    <dbReference type="NCBI Taxonomy" id="35708"/>
    <lineage>
        <taxon>Eukaryota</taxon>
        <taxon>Viridiplantae</taxon>
        <taxon>Streptophyta</taxon>
        <taxon>Embryophyta</taxon>
        <taxon>Tracheophyta</taxon>
        <taxon>Spermatophyta</taxon>
        <taxon>Magnoliopsida</taxon>
        <taxon>Liliopsida</taxon>
        <taxon>Poales</taxon>
        <taxon>Poaceae</taxon>
        <taxon>PACMAD clade</taxon>
        <taxon>Arundinoideae</taxon>
        <taxon>Arundineae</taxon>
        <taxon>Arundo</taxon>
    </lineage>
</organism>
<sequence length="55" mass="6313">MLLHRLGHRHAWYVVAVPANKGRHQASRHQHPRVAAPKKLQIIGHHGQPQSNPHR</sequence>
<dbReference type="AlphaFoldDB" id="A0A0A9AZL3"/>
<accession>A0A0A9AZL3</accession>